<feature type="chain" id="PRO_5047387532" description="Lipoprotein" evidence="1">
    <location>
        <begin position="26"/>
        <end position="167"/>
    </location>
</feature>
<feature type="signal peptide" evidence="1">
    <location>
        <begin position="1"/>
        <end position="25"/>
    </location>
</feature>
<keyword evidence="3" id="KW-1185">Reference proteome</keyword>
<dbReference type="Proteomes" id="UP000242694">
    <property type="component" value="Unassembled WGS sequence"/>
</dbReference>
<sequence>MKKVVAAVLVTGLAFTGLSAPSAMAASGNTMQSVKQLQQGDDTLEGVTLGQSIESVLKEQDKSAYSFRPDGKEHYYEFEKDNGTLLVTANGKKDHGKVTHISMSYKSNGPTYKAVKKAVSDNAVYREHYNSVSGNFGYIEDNNVSYQFGSDSPDDTRIKLYRIDIEK</sequence>
<evidence type="ECO:0008006" key="4">
    <source>
        <dbReference type="Google" id="ProtNLM"/>
    </source>
</evidence>
<protein>
    <recommendedName>
        <fullName evidence="4">Lipoprotein</fullName>
    </recommendedName>
</protein>
<dbReference type="EMBL" id="PZDI01000027">
    <property type="protein sequence ID" value="PTH18047.1"/>
    <property type="molecule type" value="Genomic_DNA"/>
</dbReference>
<evidence type="ECO:0000313" key="2">
    <source>
        <dbReference type="EMBL" id="PTH18047.1"/>
    </source>
</evidence>
<evidence type="ECO:0000313" key="3">
    <source>
        <dbReference type="Proteomes" id="UP000242694"/>
    </source>
</evidence>
<dbReference type="InterPro" id="IPR058116">
    <property type="entry name" value="SA0570-like"/>
</dbReference>
<reference evidence="2 3" key="1">
    <citation type="journal article" date="2016" name="Front. Microbiol.">
        <title>Comprehensive Phylogenetic Analysis of Bovine Non-aureus Staphylococci Species Based on Whole-Genome Sequencing.</title>
        <authorList>
            <person name="Naushad S."/>
            <person name="Barkema H.W."/>
            <person name="Luby C."/>
            <person name="Condas L.A."/>
            <person name="Nobrega D.B."/>
            <person name="Carson D.A."/>
            <person name="De Buck J."/>
        </authorList>
    </citation>
    <scope>NUCLEOTIDE SEQUENCE [LARGE SCALE GENOMIC DNA]</scope>
    <source>
        <strain evidence="2 3">SNUC 993</strain>
    </source>
</reference>
<dbReference type="RefSeq" id="WP_107392815.1">
    <property type="nucleotide sequence ID" value="NZ_CALUAX010000003.1"/>
</dbReference>
<comment type="caution">
    <text evidence="2">The sequence shown here is derived from an EMBL/GenBank/DDBJ whole genome shotgun (WGS) entry which is preliminary data.</text>
</comment>
<proteinExistence type="predicted"/>
<accession>A0ABX5IDQ4</accession>
<organism evidence="2 3">
    <name type="scientific">Staphylococcus auricularis</name>
    <dbReference type="NCBI Taxonomy" id="29379"/>
    <lineage>
        <taxon>Bacteria</taxon>
        <taxon>Bacillati</taxon>
        <taxon>Bacillota</taxon>
        <taxon>Bacilli</taxon>
        <taxon>Bacillales</taxon>
        <taxon>Staphylococcaceae</taxon>
        <taxon>Staphylococcus</taxon>
    </lineage>
</organism>
<gene>
    <name evidence="2" type="ORF">BU607_06685</name>
</gene>
<name>A0ABX5IDQ4_9STAP</name>
<evidence type="ECO:0000256" key="1">
    <source>
        <dbReference type="SAM" id="SignalP"/>
    </source>
</evidence>
<keyword evidence="1" id="KW-0732">Signal</keyword>
<dbReference type="NCBIfam" id="NF047391">
    <property type="entry name" value="SA0570_fam"/>
    <property type="match status" value="1"/>
</dbReference>